<dbReference type="Gene3D" id="2.40.30.170">
    <property type="match status" value="1"/>
</dbReference>
<comment type="similarity">
    <text evidence="1">Belongs to the membrane fusion protein (MFP) (TC 8.A.1) family.</text>
</comment>
<dbReference type="Gene3D" id="2.40.50.100">
    <property type="match status" value="1"/>
</dbReference>
<reference evidence="2" key="1">
    <citation type="submission" date="2019-04" db="EMBL/GenBank/DDBJ databases">
        <authorList>
            <person name="Brambilla D."/>
        </authorList>
    </citation>
    <scope>NUCLEOTIDE SEQUENCE</scope>
    <source>
        <strain evidence="2">BAL1</strain>
    </source>
</reference>
<sequence>MKLYYSKSAIAITIGVLLAAWLHYSNSNSTVTAKDKFIQQVTFETLKAVDHQVIVEAWGQLEPWQQTSLASQVAGRVEYIHPDFEIGKVVQAGTIILKLDPADYEPAMAAATADLALAESQYVEEVAKADVARVQLRDRLKSASPLALRIPQVDAAKAKVDSAKAKLQIAKRDLARTNVVAPYTAVVRDLKIGLGQVIAPGESIATLFNATKARVLLPIAMQDAPFIANAMNNSTRKIKVADTSNPNVTRIAHFERMLAYVERQTRMQQVVAIISDPYLVENNKEYSEASLKFGSFVKAELSGQLLENVYAIPQHLLDDNKIWLIDEKEQLQSREVEVMREEQEMVYVRGKINDGERLAKTLPDYPTNGTHVKAVKSIISTRNAGGDL</sequence>
<protein>
    <submittedName>
        <fullName evidence="2">Membrane fusion protein of RND family multidrug efflux pump</fullName>
    </submittedName>
</protein>
<gene>
    <name evidence="2" type="ORF">BAL341_2931</name>
</gene>
<proteinExistence type="inferred from homology"/>
<evidence type="ECO:0000313" key="2">
    <source>
        <dbReference type="EMBL" id="VHO05845.1"/>
    </source>
</evidence>
<dbReference type="GO" id="GO:1990281">
    <property type="term" value="C:efflux pump complex"/>
    <property type="evidence" value="ECO:0007669"/>
    <property type="project" value="TreeGrafter"/>
</dbReference>
<dbReference type="GO" id="GO:0015562">
    <property type="term" value="F:efflux transmembrane transporter activity"/>
    <property type="evidence" value="ECO:0007669"/>
    <property type="project" value="TreeGrafter"/>
</dbReference>
<name>A0A486XTX1_9GAMM</name>
<dbReference type="Gene3D" id="1.10.287.470">
    <property type="entry name" value="Helix hairpin bin"/>
    <property type="match status" value="1"/>
</dbReference>
<dbReference type="PANTHER" id="PTHR30469">
    <property type="entry name" value="MULTIDRUG RESISTANCE PROTEIN MDTA"/>
    <property type="match status" value="1"/>
</dbReference>
<dbReference type="EMBL" id="CAAJGR010000007">
    <property type="protein sequence ID" value="VHO05845.1"/>
    <property type="molecule type" value="Genomic_DNA"/>
</dbReference>
<accession>A0A486XTX1</accession>
<dbReference type="NCBIfam" id="TIGR01730">
    <property type="entry name" value="RND_mfp"/>
    <property type="match status" value="1"/>
</dbReference>
<dbReference type="AlphaFoldDB" id="A0A486XTX1"/>
<dbReference type="PANTHER" id="PTHR30469:SF12">
    <property type="entry name" value="MULTIDRUG RESISTANCE PROTEIN MDTA"/>
    <property type="match status" value="1"/>
</dbReference>
<organism evidence="2">
    <name type="scientific">Rheinheimera sp. BAL341</name>
    <dbReference type="NCBI Taxonomy" id="1708203"/>
    <lineage>
        <taxon>Bacteria</taxon>
        <taxon>Pseudomonadati</taxon>
        <taxon>Pseudomonadota</taxon>
        <taxon>Gammaproteobacteria</taxon>
        <taxon>Chromatiales</taxon>
        <taxon>Chromatiaceae</taxon>
        <taxon>Rheinheimera</taxon>
    </lineage>
</organism>
<evidence type="ECO:0000256" key="1">
    <source>
        <dbReference type="ARBA" id="ARBA00009477"/>
    </source>
</evidence>
<dbReference type="InterPro" id="IPR006143">
    <property type="entry name" value="RND_pump_MFP"/>
</dbReference>
<dbReference type="SUPFAM" id="SSF111369">
    <property type="entry name" value="HlyD-like secretion proteins"/>
    <property type="match status" value="1"/>
</dbReference>